<reference evidence="1 2" key="1">
    <citation type="journal article" date="2012" name="Stand. Genomic Sci.">
        <title>Complete genome sequence of Pyrobaculum oguniense.</title>
        <authorList>
            <person name="Bernick D.L."/>
            <person name="Karplus K."/>
            <person name="Lui L.M."/>
            <person name="Coker J.K."/>
            <person name="Murphy J.N."/>
            <person name="Chan P.P."/>
            <person name="Cozen A.E."/>
            <person name="Lowe T.M."/>
        </authorList>
    </citation>
    <scope>NUCLEOTIDE SEQUENCE [LARGE SCALE GENOMIC DNA]</scope>
    <source>
        <strain evidence="1 2">TE7</strain>
    </source>
</reference>
<dbReference type="eggNOG" id="arCOG02089">
    <property type="taxonomic scope" value="Archaea"/>
</dbReference>
<dbReference type="PANTHER" id="PTHR35902">
    <property type="entry name" value="S-LAYER DOMAIN-LIKE PROTEIN-RELATED"/>
    <property type="match status" value="1"/>
</dbReference>
<evidence type="ECO:0008006" key="3">
    <source>
        <dbReference type="Google" id="ProtNLM"/>
    </source>
</evidence>
<dbReference type="AlphaFoldDB" id="H6Q6Z6"/>
<proteinExistence type="predicted"/>
<protein>
    <recommendedName>
        <fullName evidence="3">NPCBM-associated, NEW3 domain of alpha-galactosidase</fullName>
    </recommendedName>
</protein>
<keyword evidence="2" id="KW-1185">Reference proteome</keyword>
<organism evidence="1 2">
    <name type="scientific">Pyrobaculum oguniense (strain DSM 13380 / JCM 10595 / TE7)</name>
    <dbReference type="NCBI Taxonomy" id="698757"/>
    <lineage>
        <taxon>Archaea</taxon>
        <taxon>Thermoproteota</taxon>
        <taxon>Thermoprotei</taxon>
        <taxon>Thermoproteales</taxon>
        <taxon>Thermoproteaceae</taxon>
        <taxon>Pyrobaculum</taxon>
    </lineage>
</organism>
<gene>
    <name evidence="1" type="ordered locus">Pogu_0367</name>
</gene>
<dbReference type="KEGG" id="pog:Pogu_0367"/>
<dbReference type="Proteomes" id="UP000009062">
    <property type="component" value="Chromosome"/>
</dbReference>
<sequence length="190" mass="20566">MIANAQVATPSMQQSSFNVGVSYSPPYIYPGSIVQLYITVISIQPVPNLYIDINSSFKVLTGSTIQIKQISPGTPATFTAVIQVPLDARPGYYTIKVVTYTLMYSAESSINVEVLPFDFSSFVVARPMAYLPGQPVQLPVLVFNPTAGYIRARVAINGSAVSQNLNSSFPCDTLSPPRSNSTCFSKLHDT</sequence>
<dbReference type="EMBL" id="CP003316">
    <property type="protein sequence ID" value="AFA38394.1"/>
    <property type="molecule type" value="Genomic_DNA"/>
</dbReference>
<dbReference type="PANTHER" id="PTHR35902:SF3">
    <property type="entry name" value="NPCBM-ASSOCIATED, NEW3 DOMAIN OF ALPHA-GALACTOSIDASE"/>
    <property type="match status" value="1"/>
</dbReference>
<dbReference type="HOGENOM" id="CLU_1425140_0_0_2"/>
<evidence type="ECO:0000313" key="1">
    <source>
        <dbReference type="EMBL" id="AFA38394.1"/>
    </source>
</evidence>
<evidence type="ECO:0000313" key="2">
    <source>
        <dbReference type="Proteomes" id="UP000009062"/>
    </source>
</evidence>
<name>H6Q6Z6_PYROT</name>
<accession>H6Q6Z6</accession>